<evidence type="ECO:0000313" key="9">
    <source>
        <dbReference type="Proteomes" id="UP000001444"/>
    </source>
</evidence>
<dbReference type="InterPro" id="IPR020846">
    <property type="entry name" value="MFS_dom"/>
</dbReference>
<feature type="transmembrane region" description="Helical" evidence="6">
    <location>
        <begin position="299"/>
        <end position="317"/>
    </location>
</feature>
<comment type="subcellular location">
    <subcellularLocation>
        <location evidence="1">Cell membrane</location>
        <topology evidence="1">Multi-pass membrane protein</topology>
    </subcellularLocation>
</comment>
<evidence type="ECO:0000256" key="5">
    <source>
        <dbReference type="SAM" id="MobiDB-lite"/>
    </source>
</evidence>
<evidence type="ECO:0000256" key="3">
    <source>
        <dbReference type="ARBA" id="ARBA00022989"/>
    </source>
</evidence>
<dbReference type="KEGG" id="scb:SCAB_86581"/>
<dbReference type="HOGENOM" id="CLU_001265_46_6_11"/>
<dbReference type="GO" id="GO:0046943">
    <property type="term" value="F:carboxylic acid transmembrane transporter activity"/>
    <property type="evidence" value="ECO:0007669"/>
    <property type="project" value="TreeGrafter"/>
</dbReference>
<dbReference type="EMBL" id="FN554889">
    <property type="protein sequence ID" value="CBG75599.1"/>
    <property type="molecule type" value="Genomic_DNA"/>
</dbReference>
<dbReference type="AlphaFoldDB" id="C9Z378"/>
<reference evidence="8 9" key="1">
    <citation type="journal article" date="2010" name="Mol. Plant Microbe Interact.">
        <title>Streptomyces scabies 87-22 contains a coronafacic acid-like biosynthetic cluster that contributes to plant-microbe interactions.</title>
        <authorList>
            <person name="Bignell D.R."/>
            <person name="Seipke R.F."/>
            <person name="Huguet-Tapia J.C."/>
            <person name="Chambers A.H."/>
            <person name="Parry R.J."/>
            <person name="Loria R."/>
        </authorList>
    </citation>
    <scope>NUCLEOTIDE SEQUENCE [LARGE SCALE GENOMIC DNA]</scope>
    <source>
        <strain evidence="8 9">87.22</strain>
    </source>
</reference>
<evidence type="ECO:0000256" key="6">
    <source>
        <dbReference type="SAM" id="Phobius"/>
    </source>
</evidence>
<accession>C9Z378</accession>
<feature type="transmembrane region" description="Helical" evidence="6">
    <location>
        <begin position="273"/>
        <end position="292"/>
    </location>
</feature>
<evidence type="ECO:0000256" key="1">
    <source>
        <dbReference type="ARBA" id="ARBA00004651"/>
    </source>
</evidence>
<evidence type="ECO:0000256" key="2">
    <source>
        <dbReference type="ARBA" id="ARBA00022692"/>
    </source>
</evidence>
<feature type="domain" description="Major facilitator superfamily (MFS) profile" evidence="7">
    <location>
        <begin position="11"/>
        <end position="413"/>
    </location>
</feature>
<dbReference type="RefSeq" id="WP_013006037.1">
    <property type="nucleotide sequence ID" value="NC_013929.1"/>
</dbReference>
<dbReference type="PANTHER" id="PTHR23508:SF10">
    <property type="entry name" value="CARBOXYLIC ACID TRANSPORTER PROTEIN HOMOLOG"/>
    <property type="match status" value="1"/>
</dbReference>
<dbReference type="Pfam" id="PF07690">
    <property type="entry name" value="MFS_1"/>
    <property type="match status" value="1"/>
</dbReference>
<dbReference type="PANTHER" id="PTHR23508">
    <property type="entry name" value="CARBOXYLIC ACID TRANSPORTER PROTEIN HOMOLOG"/>
    <property type="match status" value="1"/>
</dbReference>
<keyword evidence="3 6" id="KW-1133">Transmembrane helix</keyword>
<dbReference type="InterPro" id="IPR011701">
    <property type="entry name" value="MFS"/>
</dbReference>
<feature type="transmembrane region" description="Helical" evidence="6">
    <location>
        <begin position="21"/>
        <end position="42"/>
    </location>
</feature>
<keyword evidence="4 6" id="KW-0472">Membrane</keyword>
<sequence>MPGPTSSRSAPWKTATLAGMASYLDAAALVTSGIAIGGYYAAPLRLSPETIGSLLGLQTLAFAAGALFGGRLGDRLGRRAVFTVSLVLYAAGVLLLLVAASPALLFAGVVTTGLAIGADLPVSLALVNEEAPPGRKGTMVVFSGMLWLAGIVAVLLLSSFMGARGMLGGRILFAHLLIVAVVVLLLRLTLSESAEWAAARRAADARPAAPGEAGAAIEFGRVRDLFRAPTVGALLATGLYYATWNLGANTLGQFGTFLWTALAEGEVAEYSRLTLLGLPVGFVAGLLFMRVVDRPARRVWFAAGTALIVVAWALPALLGPGRFTLVAVMLVSGLGNSFAGESVYKIWSQELFPTLLRATATGVTMAFTRALAGLAALGTPAFALGHTRLFFGLLLGVTAVSAVIGLVWVPRLPAVSPAGPAGPPHPEFLAAAHPEAPASPGGTPTSVTTVKAVP</sequence>
<feature type="transmembrane region" description="Helical" evidence="6">
    <location>
        <begin position="225"/>
        <end position="244"/>
    </location>
</feature>
<feature type="transmembrane region" description="Helical" evidence="6">
    <location>
        <begin position="139"/>
        <end position="161"/>
    </location>
</feature>
<feature type="transmembrane region" description="Helical" evidence="6">
    <location>
        <begin position="54"/>
        <end position="73"/>
    </location>
</feature>
<dbReference type="PROSITE" id="PS50850">
    <property type="entry name" value="MFS"/>
    <property type="match status" value="1"/>
</dbReference>
<feature type="transmembrane region" description="Helical" evidence="6">
    <location>
        <begin position="105"/>
        <end position="127"/>
    </location>
</feature>
<feature type="transmembrane region" description="Helical" evidence="6">
    <location>
        <begin position="389"/>
        <end position="409"/>
    </location>
</feature>
<dbReference type="STRING" id="680198.SCAB_86581"/>
<evidence type="ECO:0000259" key="7">
    <source>
        <dbReference type="PROSITE" id="PS50850"/>
    </source>
</evidence>
<dbReference type="GO" id="GO:0005886">
    <property type="term" value="C:plasma membrane"/>
    <property type="evidence" value="ECO:0007669"/>
    <property type="project" value="UniProtKB-SubCell"/>
</dbReference>
<dbReference type="InterPro" id="IPR036259">
    <property type="entry name" value="MFS_trans_sf"/>
</dbReference>
<evidence type="ECO:0000256" key="4">
    <source>
        <dbReference type="ARBA" id="ARBA00023136"/>
    </source>
</evidence>
<feature type="compositionally biased region" description="Polar residues" evidence="5">
    <location>
        <begin position="442"/>
        <end position="454"/>
    </location>
</feature>
<organism evidence="8 9">
    <name type="scientific">Streptomyces scabiei (strain 87.22)</name>
    <dbReference type="NCBI Taxonomy" id="680198"/>
    <lineage>
        <taxon>Bacteria</taxon>
        <taxon>Bacillati</taxon>
        <taxon>Actinomycetota</taxon>
        <taxon>Actinomycetes</taxon>
        <taxon>Kitasatosporales</taxon>
        <taxon>Streptomycetaceae</taxon>
        <taxon>Streptomyces</taxon>
    </lineage>
</organism>
<dbReference type="GeneID" id="24306401"/>
<dbReference type="SUPFAM" id="SSF103473">
    <property type="entry name" value="MFS general substrate transporter"/>
    <property type="match status" value="1"/>
</dbReference>
<keyword evidence="9" id="KW-1185">Reference proteome</keyword>
<feature type="transmembrane region" description="Helical" evidence="6">
    <location>
        <begin position="167"/>
        <end position="186"/>
    </location>
</feature>
<protein>
    <submittedName>
        <fullName evidence="8">Putative transport protein</fullName>
    </submittedName>
</protein>
<gene>
    <name evidence="8" type="ordered locus">SCAB_86581</name>
</gene>
<keyword evidence="2 6" id="KW-0812">Transmembrane</keyword>
<feature type="transmembrane region" description="Helical" evidence="6">
    <location>
        <begin position="355"/>
        <end position="377"/>
    </location>
</feature>
<evidence type="ECO:0000313" key="8">
    <source>
        <dbReference type="EMBL" id="CBG75599.1"/>
    </source>
</evidence>
<proteinExistence type="predicted"/>
<dbReference type="Gene3D" id="1.20.1250.20">
    <property type="entry name" value="MFS general substrate transporter like domains"/>
    <property type="match status" value="1"/>
</dbReference>
<name>C9Z378_STRSW</name>
<dbReference type="Proteomes" id="UP000001444">
    <property type="component" value="Chromosome"/>
</dbReference>
<feature type="transmembrane region" description="Helical" evidence="6">
    <location>
        <begin position="80"/>
        <end position="99"/>
    </location>
</feature>
<feature type="region of interest" description="Disordered" evidence="5">
    <location>
        <begin position="425"/>
        <end position="454"/>
    </location>
</feature>
<dbReference type="eggNOG" id="COG2814">
    <property type="taxonomic scope" value="Bacteria"/>
</dbReference>